<dbReference type="Proteomes" id="UP000008672">
    <property type="component" value="Unassembled WGS sequence"/>
</dbReference>
<dbReference type="EMBL" id="AFYH01085810">
    <property type="status" value="NOT_ANNOTATED_CDS"/>
    <property type="molecule type" value="Genomic_DNA"/>
</dbReference>
<reference evidence="3" key="3">
    <citation type="submission" date="2025-09" db="UniProtKB">
        <authorList>
            <consortium name="Ensembl"/>
        </authorList>
    </citation>
    <scope>IDENTIFICATION</scope>
</reference>
<gene>
    <name evidence="3" type="primary">ADAMTS3</name>
</gene>
<protein>
    <submittedName>
        <fullName evidence="3">ADAM metallopeptidase with thrombospondin type 1 motif 3</fullName>
    </submittedName>
</protein>
<dbReference type="InterPro" id="IPR002870">
    <property type="entry name" value="Peptidase_M12B_N"/>
</dbReference>
<sequence>EYGLVTPISTDSEGHYLSNILSATHKRRLKRDTSPNSEQLYFNVTAFGMEFHLRLQPNSRLVAPGAVVEWHKDPLEDGNGNRTGNDTERIWKKQLLRMDCAYVGDITDIPGASVAISNCDGLISYFLQSKHRVCVYFVYLFSVVCSFCHLEKVNVSLTLK</sequence>
<dbReference type="EMBL" id="AFYH01085802">
    <property type="status" value="NOT_ANNOTATED_CDS"/>
    <property type="molecule type" value="Genomic_DNA"/>
</dbReference>
<evidence type="ECO:0000313" key="4">
    <source>
        <dbReference type="Proteomes" id="UP000008672"/>
    </source>
</evidence>
<keyword evidence="1" id="KW-1015">Disulfide bond</keyword>
<accession>H3AZW9</accession>
<reference evidence="3" key="2">
    <citation type="submission" date="2025-08" db="UniProtKB">
        <authorList>
            <consortium name="Ensembl"/>
        </authorList>
    </citation>
    <scope>IDENTIFICATION</scope>
</reference>
<dbReference type="AlphaFoldDB" id="H3AZW9"/>
<evidence type="ECO:0000256" key="1">
    <source>
        <dbReference type="ARBA" id="ARBA00023157"/>
    </source>
</evidence>
<dbReference type="Ensembl" id="ENSLACT00000015296.1">
    <property type="protein sequence ID" value="ENSLACP00000015190.1"/>
    <property type="gene ID" value="ENSLACG00000011121.2"/>
</dbReference>
<dbReference type="EMBL" id="AFYH01085806">
    <property type="status" value="NOT_ANNOTATED_CDS"/>
    <property type="molecule type" value="Genomic_DNA"/>
</dbReference>
<proteinExistence type="predicted"/>
<dbReference type="EMBL" id="AFYH01085803">
    <property type="status" value="NOT_ANNOTATED_CDS"/>
    <property type="molecule type" value="Genomic_DNA"/>
</dbReference>
<dbReference type="Pfam" id="PF01562">
    <property type="entry name" value="Pep_M12B_propep"/>
    <property type="match status" value="1"/>
</dbReference>
<dbReference type="HOGENOM" id="CLU_115654_1_0_1"/>
<evidence type="ECO:0000313" key="3">
    <source>
        <dbReference type="Ensembl" id="ENSLACP00000015190.1"/>
    </source>
</evidence>
<dbReference type="EMBL" id="AFYH01085805">
    <property type="status" value="NOT_ANNOTATED_CDS"/>
    <property type="molecule type" value="Genomic_DNA"/>
</dbReference>
<organism evidence="3 4">
    <name type="scientific">Latimeria chalumnae</name>
    <name type="common">Coelacanth</name>
    <dbReference type="NCBI Taxonomy" id="7897"/>
    <lineage>
        <taxon>Eukaryota</taxon>
        <taxon>Metazoa</taxon>
        <taxon>Chordata</taxon>
        <taxon>Craniata</taxon>
        <taxon>Vertebrata</taxon>
        <taxon>Euteleostomi</taxon>
        <taxon>Coelacanthiformes</taxon>
        <taxon>Coelacanthidae</taxon>
        <taxon>Latimeria</taxon>
    </lineage>
</organism>
<dbReference type="EMBL" id="AFYH01085807">
    <property type="status" value="NOT_ANNOTATED_CDS"/>
    <property type="molecule type" value="Genomic_DNA"/>
</dbReference>
<keyword evidence="4" id="KW-1185">Reference proteome</keyword>
<feature type="domain" description="Peptidase M12B propeptide" evidence="2">
    <location>
        <begin position="4"/>
        <end position="106"/>
    </location>
</feature>
<dbReference type="EMBL" id="AFYH01085808">
    <property type="status" value="NOT_ANNOTATED_CDS"/>
    <property type="molecule type" value="Genomic_DNA"/>
</dbReference>
<evidence type="ECO:0000259" key="2">
    <source>
        <dbReference type="Pfam" id="PF01562"/>
    </source>
</evidence>
<dbReference type="EMBL" id="AFYH01085811">
    <property type="status" value="NOT_ANNOTATED_CDS"/>
    <property type="molecule type" value="Genomic_DNA"/>
</dbReference>
<reference evidence="4" key="1">
    <citation type="submission" date="2011-08" db="EMBL/GenBank/DDBJ databases">
        <title>The draft genome of Latimeria chalumnae.</title>
        <authorList>
            <person name="Di Palma F."/>
            <person name="Alfoldi J."/>
            <person name="Johnson J."/>
            <person name="Berlin A."/>
            <person name="Gnerre S."/>
            <person name="Jaffe D."/>
            <person name="MacCallum I."/>
            <person name="Young S."/>
            <person name="Walker B.J."/>
            <person name="Lander E."/>
            <person name="Lindblad-Toh K."/>
        </authorList>
    </citation>
    <scope>NUCLEOTIDE SEQUENCE [LARGE SCALE GENOMIC DNA]</scope>
    <source>
        <strain evidence="4">Wild caught</strain>
    </source>
</reference>
<dbReference type="EMBL" id="AFYH01085804">
    <property type="status" value="NOT_ANNOTATED_CDS"/>
    <property type="molecule type" value="Genomic_DNA"/>
</dbReference>
<dbReference type="GeneTree" id="ENSGT00940000156085"/>
<name>H3AZW9_LATCH</name>
<dbReference type="EMBL" id="AFYH01085809">
    <property type="status" value="NOT_ANNOTATED_CDS"/>
    <property type="molecule type" value="Genomic_DNA"/>
</dbReference>